<evidence type="ECO:0000313" key="1">
    <source>
        <dbReference type="EMBL" id="CAL1295400.1"/>
    </source>
</evidence>
<dbReference type="AlphaFoldDB" id="A0AAV2BHN6"/>
<dbReference type="EMBL" id="CAXIEN010000369">
    <property type="protein sequence ID" value="CAL1295400.1"/>
    <property type="molecule type" value="Genomic_DNA"/>
</dbReference>
<keyword evidence="2" id="KW-1185">Reference proteome</keyword>
<organism evidence="1 2">
    <name type="scientific">Larinioides sclopetarius</name>
    <dbReference type="NCBI Taxonomy" id="280406"/>
    <lineage>
        <taxon>Eukaryota</taxon>
        <taxon>Metazoa</taxon>
        <taxon>Ecdysozoa</taxon>
        <taxon>Arthropoda</taxon>
        <taxon>Chelicerata</taxon>
        <taxon>Arachnida</taxon>
        <taxon>Araneae</taxon>
        <taxon>Araneomorphae</taxon>
        <taxon>Entelegynae</taxon>
        <taxon>Araneoidea</taxon>
        <taxon>Araneidae</taxon>
        <taxon>Larinioides</taxon>
    </lineage>
</organism>
<dbReference type="PANTHER" id="PTHR24024">
    <property type="entry name" value="PULMONARY SURFACTANT-ASSOCIATED PROTEIN A"/>
    <property type="match status" value="1"/>
</dbReference>
<name>A0AAV2BHN6_9ARAC</name>
<dbReference type="Proteomes" id="UP001497382">
    <property type="component" value="Unassembled WGS sequence"/>
</dbReference>
<dbReference type="InterPro" id="IPR051077">
    <property type="entry name" value="Ca-dependent_lectin"/>
</dbReference>
<dbReference type="GO" id="GO:0005615">
    <property type="term" value="C:extracellular space"/>
    <property type="evidence" value="ECO:0007669"/>
    <property type="project" value="TreeGrafter"/>
</dbReference>
<protein>
    <submittedName>
        <fullName evidence="1">Uncharacterized protein</fullName>
    </submittedName>
</protein>
<accession>A0AAV2BHN6</accession>
<comment type="caution">
    <text evidence="1">The sequence shown here is derived from an EMBL/GenBank/DDBJ whole genome shotgun (WGS) entry which is preliminary data.</text>
</comment>
<proteinExistence type="predicted"/>
<reference evidence="1 2" key="1">
    <citation type="submission" date="2024-04" db="EMBL/GenBank/DDBJ databases">
        <authorList>
            <person name="Rising A."/>
            <person name="Reimegard J."/>
            <person name="Sonavane S."/>
            <person name="Akerstrom W."/>
            <person name="Nylinder S."/>
            <person name="Hedman E."/>
            <person name="Kallberg Y."/>
        </authorList>
    </citation>
    <scope>NUCLEOTIDE SEQUENCE [LARGE SCALE GENOMIC DNA]</scope>
</reference>
<sequence>MVSLTAPYLIPLFLGMTFDARYSKPGVDIFDSQFVNEPVVTDVKQTRSLYKVVNSMSDIKDALDVSGDLSLKIKTGMINVDGKGSYLKNMRDYVNKVEILTTLDYTSSVHSFKADAKPRDKWVEKYNTRVLGTHYVSSITYGAEMVASLRFEVFNSSDVDEVKGEVNMALGSGGNGLDLAANGTLEKLQKKVQDKCNLAISYYGTVPLKSIPNDITGFQKLVTTFKQQIDEANLQDGIPMQVQLTSLEDIADDEHRDKFKFLKNKDLEDQLADFENMLDEMRKARLDMTGWAKALPYHIKDEFEKEVGQLIRNITQVTEVFYDVIWKMDLTQGPEQLQPAIDAYNYDGRSVYNRYHKLVTRLIQRLNPLIKRDEVAADTYIQWGNSNCTAANTQVLYEGFAISSTEEGIGGTAQYDCAPKTPQKGYDLDDGSVKSHLAGIRYTKLDKDVNPFQGSNGKSISEKGVTCAKCYSPDSASVVMFPATEKCPLTWEEMYTGYLMSSRVGGHTTQYVCVDDTPAAGYKMAVQQNARDTMALTVVHSSGSLPSETYVNSALIRCAVCAMKSNQISF</sequence>
<gene>
    <name evidence="1" type="ORF">LARSCL_LOCUS19257</name>
</gene>
<evidence type="ECO:0000313" key="2">
    <source>
        <dbReference type="Proteomes" id="UP001497382"/>
    </source>
</evidence>
<dbReference type="PANTHER" id="PTHR24024:SF18">
    <property type="entry name" value="SHORT-CHAIN COLLAGEN C4-LIKE"/>
    <property type="match status" value="1"/>
</dbReference>